<evidence type="ECO:0000256" key="4">
    <source>
        <dbReference type="ARBA" id="ARBA00022723"/>
    </source>
</evidence>
<feature type="binding site" evidence="12">
    <location>
        <position position="449"/>
    </location>
    <ligand>
        <name>Zn(2+)</name>
        <dbReference type="ChEBI" id="CHEBI:29105"/>
    </ligand>
</feature>
<dbReference type="Pfam" id="PF03119">
    <property type="entry name" value="DNA_ligase_ZBD"/>
    <property type="match status" value="1"/>
</dbReference>
<dbReference type="NCBIfam" id="TIGR00575">
    <property type="entry name" value="dnlj"/>
    <property type="match status" value="1"/>
</dbReference>
<dbReference type="SUPFAM" id="SSF52113">
    <property type="entry name" value="BRCT domain"/>
    <property type="match status" value="1"/>
</dbReference>
<dbReference type="Pfam" id="PF00533">
    <property type="entry name" value="BRCT"/>
    <property type="match status" value="1"/>
</dbReference>
<dbReference type="RefSeq" id="WP_379953475.1">
    <property type="nucleotide sequence ID" value="NZ_JAUYVI010000001.1"/>
</dbReference>
<evidence type="ECO:0000256" key="5">
    <source>
        <dbReference type="ARBA" id="ARBA00022763"/>
    </source>
</evidence>
<organism evidence="14 15">
    <name type="scientific">Dongia sedimenti</name>
    <dbReference type="NCBI Taxonomy" id="3064282"/>
    <lineage>
        <taxon>Bacteria</taxon>
        <taxon>Pseudomonadati</taxon>
        <taxon>Pseudomonadota</taxon>
        <taxon>Alphaproteobacteria</taxon>
        <taxon>Rhodospirillales</taxon>
        <taxon>Dongiaceae</taxon>
        <taxon>Dongia</taxon>
    </lineage>
</organism>
<dbReference type="NCBIfam" id="NF005932">
    <property type="entry name" value="PRK07956.1"/>
    <property type="match status" value="1"/>
</dbReference>
<accession>A0ABU0YEH2</accession>
<evidence type="ECO:0000313" key="15">
    <source>
        <dbReference type="Proteomes" id="UP001230156"/>
    </source>
</evidence>
<dbReference type="PANTHER" id="PTHR23389">
    <property type="entry name" value="CHROMOSOME TRANSMISSION FIDELITY FACTOR 18"/>
    <property type="match status" value="1"/>
</dbReference>
<comment type="function">
    <text evidence="1 12">DNA ligase that catalyzes the formation of phosphodiester linkages between 5'-phosphoryl and 3'-hydroxyl groups in double-stranded DNA using NAD as a coenzyme and as the energy source for the reaction. It is essential for DNA replication and repair of damaged DNA.</text>
</comment>
<dbReference type="HAMAP" id="MF_01588">
    <property type="entry name" value="DNA_ligase_A"/>
    <property type="match status" value="1"/>
</dbReference>
<dbReference type="Gene3D" id="6.20.10.30">
    <property type="match status" value="1"/>
</dbReference>
<keyword evidence="8 12" id="KW-0520">NAD</keyword>
<evidence type="ECO:0000256" key="1">
    <source>
        <dbReference type="ARBA" id="ARBA00004067"/>
    </source>
</evidence>
<dbReference type="Gene3D" id="2.40.50.140">
    <property type="entry name" value="Nucleic acid-binding proteins"/>
    <property type="match status" value="1"/>
</dbReference>
<reference evidence="15" key="1">
    <citation type="submission" date="2023-08" db="EMBL/GenBank/DDBJ databases">
        <title>Rhodospirillaceae gen. nov., a novel taxon isolated from the Yangtze River Yuezi River estuary sludge.</title>
        <authorList>
            <person name="Ruan L."/>
        </authorList>
    </citation>
    <scope>NUCLEOTIDE SEQUENCE [LARGE SCALE GENOMIC DNA]</scope>
    <source>
        <strain evidence="15">R-7</strain>
    </source>
</reference>
<feature type="binding site" evidence="12">
    <location>
        <position position="428"/>
    </location>
    <ligand>
        <name>Zn(2+)</name>
        <dbReference type="ChEBI" id="CHEBI:29105"/>
    </ligand>
</feature>
<feature type="binding site" evidence="12">
    <location>
        <position position="425"/>
    </location>
    <ligand>
        <name>Zn(2+)</name>
        <dbReference type="ChEBI" id="CHEBI:29105"/>
    </ligand>
</feature>
<sequence length="696" mass="76094">MSAKPKAVSELTETEAKKELARLAMEIGHHRALYYQKDAPEITDAAFDALVQRNEAIEQRFPALKRADSPTEKVGAAPAAGFAKVKHREPMLSLDNAFSREDVEDFLGKIRRFLGIKAETDIPLALEPKMDGLSANLRYEDGVLTVGATRGDGAVGEDITQNLKQIADVPHKLKGKAPKLVEIRGEVFMTKAGFLKMNAEREAQGEATFMNPRNAAAGSVRQMDPRITKARPLRFFAYAFGAAEGYDWPKTHTDLLKQLKAWGFATNPLNGHAHDLDGVMKFYDQMQLNRADLDYDIDGVVYKVDDLVLQERLGFVGRAPRWAIAHKFAAEQAITKLNEIFISVGRTGVLTPIAMLEPVNVGGVMVSKATLHNEDEIKNKDIREGDRVIVQRAGDVIPQVVGVVDDPKAHRGKRFDFKDKIKGVCPVCGSHAIREEGGAAWRCTGGLICPNQATERLRHFVGRMAFDIEGLGDKTIKEFFDLGWLKSPADIFKLAKHRAALLEREGWGEASVQKLLDAIEARRTIALDRFIYALGIPQVGEVTARLLAKHYLSFKAFRQAMVEAGTIGSQARQDLDEISGIGPSAVEDLTAFFAEKHNTKVIDALEAEVAIEDFVPVAVADSAIAGKTVVFTGTLEKMTRNEAKARAESLGAKVGGSVSAKTDYLIVGADAGSKAKKAAELGVKTLTEDEWLALIG</sequence>
<evidence type="ECO:0000259" key="13">
    <source>
        <dbReference type="PROSITE" id="PS50172"/>
    </source>
</evidence>
<proteinExistence type="inferred from homology"/>
<dbReference type="InterPro" id="IPR013839">
    <property type="entry name" value="DNAligase_adenylation"/>
</dbReference>
<keyword evidence="9 12" id="KW-0234">DNA repair</keyword>
<comment type="cofactor">
    <cofactor evidence="12">
        <name>Mg(2+)</name>
        <dbReference type="ChEBI" id="CHEBI:18420"/>
    </cofactor>
    <cofactor evidence="12">
        <name>Mn(2+)</name>
        <dbReference type="ChEBI" id="CHEBI:29035"/>
    </cofactor>
</comment>
<keyword evidence="5 12" id="KW-0227">DNA damage</keyword>
<feature type="active site" description="N6-AMP-lysine intermediate" evidence="12">
    <location>
        <position position="129"/>
    </location>
</feature>
<dbReference type="InterPro" id="IPR004149">
    <property type="entry name" value="Znf_DNAligase_C4"/>
</dbReference>
<evidence type="ECO:0000256" key="2">
    <source>
        <dbReference type="ARBA" id="ARBA00022598"/>
    </source>
</evidence>
<evidence type="ECO:0000256" key="10">
    <source>
        <dbReference type="ARBA" id="ARBA00023211"/>
    </source>
</evidence>
<dbReference type="CDD" id="cd17748">
    <property type="entry name" value="BRCT_DNA_ligase_like"/>
    <property type="match status" value="1"/>
</dbReference>
<gene>
    <name evidence="12 14" type="primary">ligA</name>
    <name evidence="14" type="ORF">Q8A70_00430</name>
</gene>
<dbReference type="InterPro" id="IPR010994">
    <property type="entry name" value="RuvA_2-like"/>
</dbReference>
<dbReference type="PIRSF" id="PIRSF001604">
    <property type="entry name" value="LigA"/>
    <property type="match status" value="1"/>
</dbReference>
<keyword evidence="6 12" id="KW-0862">Zinc</keyword>
<keyword evidence="15" id="KW-1185">Reference proteome</keyword>
<feature type="domain" description="BRCT" evidence="13">
    <location>
        <begin position="619"/>
        <end position="692"/>
    </location>
</feature>
<dbReference type="InterPro" id="IPR041663">
    <property type="entry name" value="DisA/LigA_HHH"/>
</dbReference>
<dbReference type="InterPro" id="IPR001357">
    <property type="entry name" value="BRCT_dom"/>
</dbReference>
<evidence type="ECO:0000256" key="8">
    <source>
        <dbReference type="ARBA" id="ARBA00023027"/>
    </source>
</evidence>
<dbReference type="SUPFAM" id="SSF56091">
    <property type="entry name" value="DNA ligase/mRNA capping enzyme, catalytic domain"/>
    <property type="match status" value="1"/>
</dbReference>
<evidence type="ECO:0000256" key="11">
    <source>
        <dbReference type="ARBA" id="ARBA00034005"/>
    </source>
</evidence>
<dbReference type="Pfam" id="PF12826">
    <property type="entry name" value="HHH_2"/>
    <property type="match status" value="1"/>
</dbReference>
<dbReference type="Gene3D" id="3.40.50.10190">
    <property type="entry name" value="BRCT domain"/>
    <property type="match status" value="1"/>
</dbReference>
<dbReference type="InterPro" id="IPR001679">
    <property type="entry name" value="DNA_ligase"/>
</dbReference>
<protein>
    <recommendedName>
        <fullName evidence="12">DNA ligase</fullName>
        <ecNumber evidence="12">6.5.1.2</ecNumber>
    </recommendedName>
    <alternativeName>
        <fullName evidence="12">Polydeoxyribonucleotide synthase [NAD(+)]</fullName>
    </alternativeName>
</protein>
<feature type="binding site" evidence="12">
    <location>
        <position position="150"/>
    </location>
    <ligand>
        <name>NAD(+)</name>
        <dbReference type="ChEBI" id="CHEBI:57540"/>
    </ligand>
</feature>
<dbReference type="EMBL" id="JAUYVI010000001">
    <property type="protein sequence ID" value="MDQ7246104.1"/>
    <property type="molecule type" value="Genomic_DNA"/>
</dbReference>
<dbReference type="InterPro" id="IPR036420">
    <property type="entry name" value="BRCT_dom_sf"/>
</dbReference>
<dbReference type="PANTHER" id="PTHR23389:SF9">
    <property type="entry name" value="DNA LIGASE"/>
    <property type="match status" value="1"/>
</dbReference>
<dbReference type="InterPro" id="IPR012340">
    <property type="entry name" value="NA-bd_OB-fold"/>
</dbReference>
<dbReference type="PROSITE" id="PS01055">
    <property type="entry name" value="DNA_LIGASE_N1"/>
    <property type="match status" value="1"/>
</dbReference>
<dbReference type="Gene3D" id="1.10.287.610">
    <property type="entry name" value="Helix hairpin bin"/>
    <property type="match status" value="1"/>
</dbReference>
<comment type="catalytic activity">
    <reaction evidence="11 12">
        <text>NAD(+) + (deoxyribonucleotide)n-3'-hydroxyl + 5'-phospho-(deoxyribonucleotide)m = (deoxyribonucleotide)n+m + AMP + beta-nicotinamide D-nucleotide.</text>
        <dbReference type="EC" id="6.5.1.2"/>
    </reaction>
</comment>
<comment type="similarity">
    <text evidence="12">Belongs to the NAD-dependent DNA ligase family. LigA subfamily.</text>
</comment>
<evidence type="ECO:0000313" key="14">
    <source>
        <dbReference type="EMBL" id="MDQ7246104.1"/>
    </source>
</evidence>
<comment type="caution">
    <text evidence="14">The sequence shown here is derived from an EMBL/GenBank/DDBJ whole genome shotgun (WGS) entry which is preliminary data.</text>
</comment>
<evidence type="ECO:0000256" key="7">
    <source>
        <dbReference type="ARBA" id="ARBA00022842"/>
    </source>
</evidence>
<name>A0ABU0YEH2_9PROT</name>
<dbReference type="CDD" id="cd00114">
    <property type="entry name" value="LIGANc"/>
    <property type="match status" value="1"/>
</dbReference>
<comment type="caution">
    <text evidence="12">Lacks conserved residue(s) required for the propagation of feature annotation.</text>
</comment>
<dbReference type="SUPFAM" id="SSF47781">
    <property type="entry name" value="RuvA domain 2-like"/>
    <property type="match status" value="1"/>
</dbReference>
<keyword evidence="3 12" id="KW-0235">DNA replication</keyword>
<dbReference type="InterPro" id="IPR018239">
    <property type="entry name" value="DNA_ligase_AS"/>
</dbReference>
<dbReference type="Pfam" id="PF01653">
    <property type="entry name" value="DNA_ligase_aden"/>
    <property type="match status" value="1"/>
</dbReference>
<dbReference type="SUPFAM" id="SSF50249">
    <property type="entry name" value="Nucleic acid-binding proteins"/>
    <property type="match status" value="1"/>
</dbReference>
<dbReference type="EC" id="6.5.1.2" evidence="12"/>
<dbReference type="SMART" id="SM00292">
    <property type="entry name" value="BRCT"/>
    <property type="match status" value="1"/>
</dbReference>
<dbReference type="InterPro" id="IPR013840">
    <property type="entry name" value="DNAligase_N"/>
</dbReference>
<dbReference type="InterPro" id="IPR004150">
    <property type="entry name" value="NAD_DNA_ligase_OB"/>
</dbReference>
<keyword evidence="2 12" id="KW-0436">Ligase</keyword>
<keyword evidence="4 12" id="KW-0479">Metal-binding</keyword>
<feature type="binding site" evidence="12">
    <location>
        <position position="303"/>
    </location>
    <ligand>
        <name>NAD(+)</name>
        <dbReference type="ChEBI" id="CHEBI:57540"/>
    </ligand>
</feature>
<feature type="binding site" evidence="12">
    <location>
        <begin position="44"/>
        <end position="48"/>
    </location>
    <ligand>
        <name>NAD(+)</name>
        <dbReference type="ChEBI" id="CHEBI:57540"/>
    </ligand>
</feature>
<evidence type="ECO:0000256" key="9">
    <source>
        <dbReference type="ARBA" id="ARBA00023204"/>
    </source>
</evidence>
<dbReference type="Proteomes" id="UP001230156">
    <property type="component" value="Unassembled WGS sequence"/>
</dbReference>
<keyword evidence="7 12" id="KW-0460">Magnesium</keyword>
<dbReference type="Pfam" id="PF03120">
    <property type="entry name" value="OB_DNA_ligase"/>
    <property type="match status" value="1"/>
</dbReference>
<dbReference type="SMART" id="SM00532">
    <property type="entry name" value="LIGANc"/>
    <property type="match status" value="1"/>
</dbReference>
<feature type="binding site" evidence="12">
    <location>
        <position position="186"/>
    </location>
    <ligand>
        <name>NAD(+)</name>
        <dbReference type="ChEBI" id="CHEBI:57540"/>
    </ligand>
</feature>
<feature type="binding site" evidence="12">
    <location>
        <position position="327"/>
    </location>
    <ligand>
        <name>NAD(+)</name>
        <dbReference type="ChEBI" id="CHEBI:57540"/>
    </ligand>
</feature>
<dbReference type="Gene3D" id="1.10.150.20">
    <property type="entry name" value="5' to 3' exonuclease, C-terminal subdomain"/>
    <property type="match status" value="2"/>
</dbReference>
<evidence type="ECO:0000256" key="12">
    <source>
        <dbReference type="HAMAP-Rule" id="MF_01588"/>
    </source>
</evidence>
<evidence type="ECO:0000256" key="3">
    <source>
        <dbReference type="ARBA" id="ARBA00022705"/>
    </source>
</evidence>
<feature type="binding site" evidence="12">
    <location>
        <begin position="93"/>
        <end position="94"/>
    </location>
    <ligand>
        <name>NAD(+)</name>
        <dbReference type="ChEBI" id="CHEBI:57540"/>
    </ligand>
</feature>
<feature type="binding site" evidence="12">
    <location>
        <position position="127"/>
    </location>
    <ligand>
        <name>NAD(+)</name>
        <dbReference type="ChEBI" id="CHEBI:57540"/>
    </ligand>
</feature>
<dbReference type="GO" id="GO:0003911">
    <property type="term" value="F:DNA ligase (NAD+) activity"/>
    <property type="evidence" value="ECO:0007669"/>
    <property type="project" value="UniProtKB-EC"/>
</dbReference>
<evidence type="ECO:0000256" key="6">
    <source>
        <dbReference type="ARBA" id="ARBA00022833"/>
    </source>
</evidence>
<dbReference type="PROSITE" id="PS50172">
    <property type="entry name" value="BRCT"/>
    <property type="match status" value="1"/>
</dbReference>
<dbReference type="Gene3D" id="3.30.470.30">
    <property type="entry name" value="DNA ligase/mRNA capping enzyme"/>
    <property type="match status" value="1"/>
</dbReference>
<keyword evidence="10 12" id="KW-0464">Manganese</keyword>